<dbReference type="InterPro" id="IPR050360">
    <property type="entry name" value="MFS_Sugar_Transporters"/>
</dbReference>
<evidence type="ECO:0000256" key="10">
    <source>
        <dbReference type="RuleBase" id="RU003346"/>
    </source>
</evidence>
<dbReference type="PROSITE" id="PS00217">
    <property type="entry name" value="SUGAR_TRANSPORT_2"/>
    <property type="match status" value="1"/>
</dbReference>
<dbReference type="PROSITE" id="PS00216">
    <property type="entry name" value="SUGAR_TRANSPORT_1"/>
    <property type="match status" value="2"/>
</dbReference>
<reference evidence="13" key="1">
    <citation type="submission" date="2021-01" db="EMBL/GenBank/DDBJ databases">
        <authorList>
            <person name="Kaushik A."/>
        </authorList>
    </citation>
    <scope>NUCLEOTIDE SEQUENCE</scope>
    <source>
        <strain evidence="13">AG1-1B</strain>
    </source>
</reference>
<feature type="transmembrane region" description="Helical" evidence="11">
    <location>
        <begin position="440"/>
        <end position="463"/>
    </location>
</feature>
<evidence type="ECO:0000256" key="5">
    <source>
        <dbReference type="ARBA" id="ARBA00022911"/>
    </source>
</evidence>
<keyword evidence="3 10" id="KW-0813">Transport</keyword>
<keyword evidence="4 11" id="KW-0812">Transmembrane</keyword>
<dbReference type="InterPro" id="IPR020846">
    <property type="entry name" value="MFS_dom"/>
</dbReference>
<dbReference type="FunFam" id="1.20.1250.20:FF:000026">
    <property type="entry name" value="MFS quinate transporter QutD"/>
    <property type="match status" value="1"/>
</dbReference>
<comment type="caution">
    <text evidence="13">The sequence shown here is derived from an EMBL/GenBank/DDBJ whole genome shotgun (WGS) entry which is preliminary data.</text>
</comment>
<evidence type="ECO:0000256" key="11">
    <source>
        <dbReference type="SAM" id="Phobius"/>
    </source>
</evidence>
<feature type="transmembrane region" description="Helical" evidence="11">
    <location>
        <begin position="336"/>
        <end position="354"/>
    </location>
</feature>
<evidence type="ECO:0000256" key="4">
    <source>
        <dbReference type="ARBA" id="ARBA00022692"/>
    </source>
</evidence>
<feature type="transmembrane region" description="Helical" evidence="11">
    <location>
        <begin position="21"/>
        <end position="41"/>
    </location>
</feature>
<dbReference type="InterPro" id="IPR005828">
    <property type="entry name" value="MFS_sugar_transport-like"/>
</dbReference>
<keyword evidence="7 11" id="KW-0472">Membrane</keyword>
<evidence type="ECO:0000256" key="8">
    <source>
        <dbReference type="ARBA" id="ARBA00043213"/>
    </source>
</evidence>
<comment type="catalytic activity">
    <reaction evidence="9">
        <text>myo-inositol(out) + H(+)(out) = myo-inositol(in) + H(+)(in)</text>
        <dbReference type="Rhea" id="RHEA:60364"/>
        <dbReference type="ChEBI" id="CHEBI:15378"/>
        <dbReference type="ChEBI" id="CHEBI:17268"/>
    </reaction>
</comment>
<keyword evidence="6 11" id="KW-1133">Transmembrane helix</keyword>
<feature type="transmembrane region" description="Helical" evidence="11">
    <location>
        <begin position="244"/>
        <end position="264"/>
    </location>
</feature>
<feature type="transmembrane region" description="Helical" evidence="11">
    <location>
        <begin position="122"/>
        <end position="143"/>
    </location>
</feature>
<dbReference type="PROSITE" id="PS50850">
    <property type="entry name" value="MFS"/>
    <property type="match status" value="1"/>
</dbReference>
<dbReference type="Proteomes" id="UP000663826">
    <property type="component" value="Unassembled WGS sequence"/>
</dbReference>
<dbReference type="PANTHER" id="PTHR48022:SF34">
    <property type="entry name" value="MAJOR FACILITATOR SUPERFAMILY (MFS) PROFILE DOMAIN-CONTAINING PROTEIN-RELATED"/>
    <property type="match status" value="1"/>
</dbReference>
<evidence type="ECO:0000256" key="7">
    <source>
        <dbReference type="ARBA" id="ARBA00023136"/>
    </source>
</evidence>
<evidence type="ECO:0000256" key="3">
    <source>
        <dbReference type="ARBA" id="ARBA00022448"/>
    </source>
</evidence>
<keyword evidence="5" id="KW-0672">Quinate metabolism</keyword>
<dbReference type="SUPFAM" id="SSF103473">
    <property type="entry name" value="MFS general substrate transporter"/>
    <property type="match status" value="1"/>
</dbReference>
<evidence type="ECO:0000256" key="1">
    <source>
        <dbReference type="ARBA" id="ARBA00004141"/>
    </source>
</evidence>
<name>A0A8H2WAR3_9AGAM</name>
<protein>
    <recommendedName>
        <fullName evidence="8">Quinate transporter</fullName>
    </recommendedName>
</protein>
<evidence type="ECO:0000259" key="12">
    <source>
        <dbReference type="PROSITE" id="PS50850"/>
    </source>
</evidence>
<evidence type="ECO:0000256" key="9">
    <source>
        <dbReference type="ARBA" id="ARBA00049119"/>
    </source>
</evidence>
<evidence type="ECO:0000256" key="2">
    <source>
        <dbReference type="ARBA" id="ARBA00010992"/>
    </source>
</evidence>
<sequence length="566" mass="62043">MTLKRVEDRPTPREVYNWRPYVLALIAGWGGVLFGLSTWLLSPSQRSFDTISNAYIRTCRYDSAFIGGTIELPAFQAQFGLDKLSEGEIAFTSSNIVSTYQAGESNATLLNCLQRLDCLFTNYLPCIIFIGCFFGCILAFFIVEAFGRRATLQCSSALFCLGAGLMLGAKHSLGMVYVGRIIGGMGVGAVSLATPLYIAEIAPPSIRGQLVGFYEIFLQAGGVVGFWINFGISKHIAFGPKQWHIPVAVQLIPGGLLLAVSIFLRETPRWLYRKGRVNDANDNLSWIRNLPVEHPYVQDEIQGIRAQIEREAQGNNGGQLMTKLKELGKPGIRNRLGIGMCIMMCQNLTGMNAINYYSPTIFSSIGITGTSNALFATGIYGVVKMVATLVALVWLVDRVGRRKPLIAGALVGALAMYYIAGFVAVAKPSGTGSPTPAGKFAAACIYIFAVAFCMSWNGISWIICSEIFPLSVRALGQTITSATQWLWQFVVARSTPYMIKNIGYGTYLFFGSCMVVMIPWVYFILPETKGISLEDMDRLFGYCPRESNFMAEDGIGKGEVVEREIV</sequence>
<dbReference type="GO" id="GO:0016020">
    <property type="term" value="C:membrane"/>
    <property type="evidence" value="ECO:0007669"/>
    <property type="project" value="UniProtKB-SubCell"/>
</dbReference>
<gene>
    <name evidence="13" type="ORF">RDB_LOCUS9375</name>
</gene>
<feature type="transmembrane region" description="Helical" evidence="11">
    <location>
        <begin position="150"/>
        <end position="169"/>
    </location>
</feature>
<dbReference type="GO" id="GO:0005351">
    <property type="term" value="F:carbohydrate:proton symporter activity"/>
    <property type="evidence" value="ECO:0007669"/>
    <property type="project" value="TreeGrafter"/>
</dbReference>
<evidence type="ECO:0000256" key="6">
    <source>
        <dbReference type="ARBA" id="ARBA00022989"/>
    </source>
</evidence>
<evidence type="ECO:0000313" key="13">
    <source>
        <dbReference type="EMBL" id="CAE6355920.1"/>
    </source>
</evidence>
<dbReference type="PRINTS" id="PR00171">
    <property type="entry name" value="SUGRTRNSPORT"/>
</dbReference>
<organism evidence="13 14">
    <name type="scientific">Rhizoctonia solani</name>
    <dbReference type="NCBI Taxonomy" id="456999"/>
    <lineage>
        <taxon>Eukaryota</taxon>
        <taxon>Fungi</taxon>
        <taxon>Dikarya</taxon>
        <taxon>Basidiomycota</taxon>
        <taxon>Agaricomycotina</taxon>
        <taxon>Agaricomycetes</taxon>
        <taxon>Cantharellales</taxon>
        <taxon>Ceratobasidiaceae</taxon>
        <taxon>Rhizoctonia</taxon>
    </lineage>
</organism>
<dbReference type="PANTHER" id="PTHR48022">
    <property type="entry name" value="PLASTIDIC GLUCOSE TRANSPORTER 4"/>
    <property type="match status" value="1"/>
</dbReference>
<feature type="transmembrane region" description="Helical" evidence="11">
    <location>
        <begin position="374"/>
        <end position="396"/>
    </location>
</feature>
<accession>A0A8H2WAR3</accession>
<dbReference type="Gene3D" id="1.20.1250.20">
    <property type="entry name" value="MFS general substrate transporter like domains"/>
    <property type="match status" value="1"/>
</dbReference>
<feature type="transmembrane region" description="Helical" evidence="11">
    <location>
        <begin position="405"/>
        <end position="425"/>
    </location>
</feature>
<comment type="similarity">
    <text evidence="2 10">Belongs to the major facilitator superfamily. Sugar transporter (TC 2.A.1.1) family.</text>
</comment>
<dbReference type="InterPro" id="IPR036259">
    <property type="entry name" value="MFS_trans_sf"/>
</dbReference>
<feature type="transmembrane region" description="Helical" evidence="11">
    <location>
        <begin position="211"/>
        <end position="232"/>
    </location>
</feature>
<evidence type="ECO:0000313" key="14">
    <source>
        <dbReference type="Proteomes" id="UP000663826"/>
    </source>
</evidence>
<dbReference type="InterPro" id="IPR005829">
    <property type="entry name" value="Sugar_transporter_CS"/>
</dbReference>
<feature type="domain" description="Major facilitator superfamily (MFS) profile" evidence="12">
    <location>
        <begin position="23"/>
        <end position="529"/>
    </location>
</feature>
<dbReference type="AlphaFoldDB" id="A0A8H2WAR3"/>
<dbReference type="Pfam" id="PF00083">
    <property type="entry name" value="Sugar_tr"/>
    <property type="match status" value="1"/>
</dbReference>
<proteinExistence type="inferred from homology"/>
<feature type="transmembrane region" description="Helical" evidence="11">
    <location>
        <begin position="507"/>
        <end position="525"/>
    </location>
</feature>
<dbReference type="InterPro" id="IPR003663">
    <property type="entry name" value="Sugar/inositol_transpt"/>
</dbReference>
<dbReference type="EMBL" id="CAJMWQ010000386">
    <property type="protein sequence ID" value="CAE6355920.1"/>
    <property type="molecule type" value="Genomic_DNA"/>
</dbReference>
<dbReference type="NCBIfam" id="TIGR00879">
    <property type="entry name" value="SP"/>
    <property type="match status" value="1"/>
</dbReference>
<feature type="transmembrane region" description="Helical" evidence="11">
    <location>
        <begin position="175"/>
        <end position="199"/>
    </location>
</feature>
<comment type="subcellular location">
    <subcellularLocation>
        <location evidence="1">Membrane</location>
        <topology evidence="1">Multi-pass membrane protein</topology>
    </subcellularLocation>
</comment>